<dbReference type="Proteomes" id="UP001218188">
    <property type="component" value="Unassembled WGS sequence"/>
</dbReference>
<evidence type="ECO:0000256" key="1">
    <source>
        <dbReference type="SAM" id="MobiDB-lite"/>
    </source>
</evidence>
<organism evidence="2 3">
    <name type="scientific">Mycena alexandri</name>
    <dbReference type="NCBI Taxonomy" id="1745969"/>
    <lineage>
        <taxon>Eukaryota</taxon>
        <taxon>Fungi</taxon>
        <taxon>Dikarya</taxon>
        <taxon>Basidiomycota</taxon>
        <taxon>Agaricomycotina</taxon>
        <taxon>Agaricomycetes</taxon>
        <taxon>Agaricomycetidae</taxon>
        <taxon>Agaricales</taxon>
        <taxon>Marasmiineae</taxon>
        <taxon>Mycenaceae</taxon>
        <taxon>Mycena</taxon>
    </lineage>
</organism>
<accession>A0AAD6T8Y0</accession>
<name>A0AAD6T8Y0_9AGAR</name>
<proteinExistence type="predicted"/>
<keyword evidence="3" id="KW-1185">Reference proteome</keyword>
<dbReference type="EMBL" id="JARJCM010000021">
    <property type="protein sequence ID" value="KAJ7040630.1"/>
    <property type="molecule type" value="Genomic_DNA"/>
</dbReference>
<evidence type="ECO:0000313" key="2">
    <source>
        <dbReference type="EMBL" id="KAJ7040630.1"/>
    </source>
</evidence>
<feature type="compositionally biased region" description="Polar residues" evidence="1">
    <location>
        <begin position="381"/>
        <end position="390"/>
    </location>
</feature>
<comment type="caution">
    <text evidence="2">The sequence shown here is derived from an EMBL/GenBank/DDBJ whole genome shotgun (WGS) entry which is preliminary data.</text>
</comment>
<reference evidence="2" key="1">
    <citation type="submission" date="2023-03" db="EMBL/GenBank/DDBJ databases">
        <title>Massive genome expansion in bonnet fungi (Mycena s.s.) driven by repeated elements and novel gene families across ecological guilds.</title>
        <authorList>
            <consortium name="Lawrence Berkeley National Laboratory"/>
            <person name="Harder C.B."/>
            <person name="Miyauchi S."/>
            <person name="Viragh M."/>
            <person name="Kuo A."/>
            <person name="Thoen E."/>
            <person name="Andreopoulos B."/>
            <person name="Lu D."/>
            <person name="Skrede I."/>
            <person name="Drula E."/>
            <person name="Henrissat B."/>
            <person name="Morin E."/>
            <person name="Kohler A."/>
            <person name="Barry K."/>
            <person name="LaButti K."/>
            <person name="Morin E."/>
            <person name="Salamov A."/>
            <person name="Lipzen A."/>
            <person name="Mereny Z."/>
            <person name="Hegedus B."/>
            <person name="Baldrian P."/>
            <person name="Stursova M."/>
            <person name="Weitz H."/>
            <person name="Taylor A."/>
            <person name="Grigoriev I.V."/>
            <person name="Nagy L.G."/>
            <person name="Martin F."/>
            <person name="Kauserud H."/>
        </authorList>
    </citation>
    <scope>NUCLEOTIDE SEQUENCE</scope>
    <source>
        <strain evidence="2">CBHHK200</strain>
    </source>
</reference>
<dbReference type="AlphaFoldDB" id="A0AAD6T8Y0"/>
<feature type="region of interest" description="Disordered" evidence="1">
    <location>
        <begin position="376"/>
        <end position="399"/>
    </location>
</feature>
<gene>
    <name evidence="2" type="ORF">C8F04DRAFT_1253949</name>
</gene>
<sequence>MFVISHGYLCSTLSTVPFVTVNIPIAILKWYLRAEECFEVYTSSGLVVVVGVDVDRFLSKSFQVAATADVDLANYLRGPHCWDGYVLHSLAHDLPPLSLNMGDGFKYFAVPDSPLVPLEVLVARERLVHEKAPLVSAIYAPRLLSEFLSAPAHVTLHEFCAEPVKRATCIPYIQGGPVLDGSQTRTCDPGIDLASYLFGVHCWFRDVLYPLDCDLPPIRSTSNPLNLATHYSYVDSSSIPFEVHELRFRFSDSKVPLGDPIVSGHPVPRRARGFVPSMIHDTCLVYEFLSAPRHITYHQFQSVARTTSFSPGVQVGMSPEVRKGLTISDRLSGVVPIIVDELQSKFSELKGTNVLRDFAAVLVVLAGEVMTLAGSPAAGSADSQADNDSSGGIDADPRSVTPGSVADLVATGSFTAEPGINLANYLKGKHGWGRGVVDGVACWILYPLDNNLAPLLMRSSPGRPRPHFSSLDVVRPLDKVRGVYEVGARFRAPRDASDAGFSGAGADVHATEAHH</sequence>
<evidence type="ECO:0000313" key="3">
    <source>
        <dbReference type="Proteomes" id="UP001218188"/>
    </source>
</evidence>
<protein>
    <submittedName>
        <fullName evidence="2">Uncharacterized protein</fullName>
    </submittedName>
</protein>